<dbReference type="InterPro" id="IPR024079">
    <property type="entry name" value="MetalloPept_cat_dom_sf"/>
</dbReference>
<comment type="caution">
    <text evidence="3">The sequence shown here is derived from an EMBL/GenBank/DDBJ whole genome shotgun (WGS) entry which is preliminary data.</text>
</comment>
<dbReference type="GO" id="GO:0005886">
    <property type="term" value="C:plasma membrane"/>
    <property type="evidence" value="ECO:0007669"/>
    <property type="project" value="TreeGrafter"/>
</dbReference>
<protein>
    <recommendedName>
        <fullName evidence="2">Peptidase M13 N-terminal domain-containing protein</fullName>
    </recommendedName>
</protein>
<dbReference type="EMBL" id="JARKHS020028839">
    <property type="protein sequence ID" value="KAK8763938.1"/>
    <property type="molecule type" value="Genomic_DNA"/>
</dbReference>
<feature type="domain" description="Peptidase M13 N-terminal" evidence="2">
    <location>
        <begin position="57"/>
        <end position="393"/>
    </location>
</feature>
<gene>
    <name evidence="3" type="ORF">V5799_033453</name>
</gene>
<dbReference type="Gene3D" id="1.10.1380.10">
    <property type="entry name" value="Neutral endopeptidase , domain2"/>
    <property type="match status" value="1"/>
</dbReference>
<keyword evidence="4" id="KW-1185">Reference proteome</keyword>
<dbReference type="InterPro" id="IPR042089">
    <property type="entry name" value="Peptidase_M13_dom_2"/>
</dbReference>
<dbReference type="PANTHER" id="PTHR11733:SF241">
    <property type="entry name" value="GH26575P-RELATED"/>
    <property type="match status" value="1"/>
</dbReference>
<dbReference type="Proteomes" id="UP001321473">
    <property type="component" value="Unassembled WGS sequence"/>
</dbReference>
<dbReference type="Pfam" id="PF05649">
    <property type="entry name" value="Peptidase_M13_N"/>
    <property type="match status" value="1"/>
</dbReference>
<organism evidence="3 4">
    <name type="scientific">Amblyomma americanum</name>
    <name type="common">Lone star tick</name>
    <dbReference type="NCBI Taxonomy" id="6943"/>
    <lineage>
        <taxon>Eukaryota</taxon>
        <taxon>Metazoa</taxon>
        <taxon>Ecdysozoa</taxon>
        <taxon>Arthropoda</taxon>
        <taxon>Chelicerata</taxon>
        <taxon>Arachnida</taxon>
        <taxon>Acari</taxon>
        <taxon>Parasitiformes</taxon>
        <taxon>Ixodida</taxon>
        <taxon>Ixodoidea</taxon>
        <taxon>Ixodidae</taxon>
        <taxon>Amblyomminae</taxon>
        <taxon>Amblyomma</taxon>
    </lineage>
</organism>
<comment type="similarity">
    <text evidence="1">Belongs to the peptidase M13 family.</text>
</comment>
<evidence type="ECO:0000313" key="3">
    <source>
        <dbReference type="EMBL" id="KAK8763938.1"/>
    </source>
</evidence>
<dbReference type="AlphaFoldDB" id="A0AAQ4DN98"/>
<evidence type="ECO:0000313" key="4">
    <source>
        <dbReference type="Proteomes" id="UP001321473"/>
    </source>
</evidence>
<dbReference type="GO" id="GO:0004222">
    <property type="term" value="F:metalloendopeptidase activity"/>
    <property type="evidence" value="ECO:0007669"/>
    <property type="project" value="InterPro"/>
</dbReference>
<evidence type="ECO:0000256" key="1">
    <source>
        <dbReference type="ARBA" id="ARBA00007357"/>
    </source>
</evidence>
<dbReference type="GO" id="GO:0016485">
    <property type="term" value="P:protein processing"/>
    <property type="evidence" value="ECO:0007669"/>
    <property type="project" value="TreeGrafter"/>
</dbReference>
<proteinExistence type="inferred from homology"/>
<dbReference type="InterPro" id="IPR008753">
    <property type="entry name" value="Peptidase_M13_N"/>
</dbReference>
<accession>A0AAQ4DN98</accession>
<name>A0AAQ4DN98_AMBAM</name>
<sequence length="595" mass="65125">MGIIALLTYIFAVIAAVVLAIILFSKGAQPTADKCATAVCREYTSLLASSINASVSPCHSFTRFVCGGWERSQVLSVREMLYQRAQDHMTRRVKTIRVPPSGQNSIQRAAAVYSSCEQVLSGHSDHLAEIKRALAAAGITWPYAQGHANLLRTLMFTSLNLAWDVIARVVPEQSGNRTTLMVNPGGLFYRILEQAAYTASGMSFKAYFTNLRRSFGHGRGNVKEVSLAETVDLEKTVVSSLVPNYYVRTLSPVPLITPSGIGISNVDWLNTFRQLGHNDTAAVEVVTTGPNFIGAFFDIWQKNGDTYAHLLASWTTVQVAALFANKGLIVNYYGGNEKVASARYGAFCLSVAYLLSPSALFGNHESEFDGRSTRASAERVTRAIADAFQRRLARWPHFKKDITVVANWAELYSSVIPFGGRRHHTHSYIPLDMTHSLLENWRALSRIAGNAVDEEVAHSISSLSLSVAFVNERTFRLTPVSVSFPMFDVRLPAAVNYGGLGGQVASALAWLLTTAYALDSRTSAIIGNLSACVEEDSSQGFYIDRPLSRAVAADALIEAYEADATSKRRPFPAPGLLQRKAAPLHVPVLRQLRRK</sequence>
<dbReference type="InterPro" id="IPR000718">
    <property type="entry name" value="Peptidase_M13"/>
</dbReference>
<dbReference type="PANTHER" id="PTHR11733">
    <property type="entry name" value="ZINC METALLOPROTEASE FAMILY M13 NEPRILYSIN-RELATED"/>
    <property type="match status" value="1"/>
</dbReference>
<evidence type="ECO:0000259" key="2">
    <source>
        <dbReference type="Pfam" id="PF05649"/>
    </source>
</evidence>
<dbReference type="PROSITE" id="PS51885">
    <property type="entry name" value="NEPRILYSIN"/>
    <property type="match status" value="1"/>
</dbReference>
<dbReference type="SUPFAM" id="SSF55486">
    <property type="entry name" value="Metalloproteases ('zincins'), catalytic domain"/>
    <property type="match status" value="1"/>
</dbReference>
<dbReference type="Gene3D" id="3.40.390.10">
    <property type="entry name" value="Collagenase (Catalytic Domain)"/>
    <property type="match status" value="1"/>
</dbReference>
<reference evidence="3 4" key="1">
    <citation type="journal article" date="2023" name="Arcadia Sci">
        <title>De novo assembly of a long-read Amblyomma americanum tick genome.</title>
        <authorList>
            <person name="Chou S."/>
            <person name="Poskanzer K.E."/>
            <person name="Rollins M."/>
            <person name="Thuy-Boun P.S."/>
        </authorList>
    </citation>
    <scope>NUCLEOTIDE SEQUENCE [LARGE SCALE GENOMIC DNA]</scope>
    <source>
        <strain evidence="3">F_SG_1</strain>
        <tissue evidence="3">Salivary glands</tissue>
    </source>
</reference>